<name>A0A7I8DZA6_9FIRM</name>
<protein>
    <recommendedName>
        <fullName evidence="1">ATPase AAA-type core domain-containing protein</fullName>
    </recommendedName>
</protein>
<dbReference type="PANTHER" id="PTHR43581">
    <property type="entry name" value="ATP/GTP PHOSPHATASE"/>
    <property type="match status" value="1"/>
</dbReference>
<organism evidence="2 3">
    <name type="scientific">Faecalibacillus intestinalis</name>
    <dbReference type="NCBI Taxonomy" id="1982626"/>
    <lineage>
        <taxon>Bacteria</taxon>
        <taxon>Bacillati</taxon>
        <taxon>Bacillota</taxon>
        <taxon>Erysipelotrichia</taxon>
        <taxon>Erysipelotrichales</taxon>
        <taxon>Coprobacillaceae</taxon>
        <taxon>Faecalibacillus</taxon>
    </lineage>
</organism>
<dbReference type="InterPro" id="IPR027417">
    <property type="entry name" value="P-loop_NTPase"/>
</dbReference>
<dbReference type="Proteomes" id="UP000593842">
    <property type="component" value="Chromosome"/>
</dbReference>
<feature type="domain" description="ATPase AAA-type core" evidence="1">
    <location>
        <begin position="48"/>
        <end position="312"/>
    </location>
</feature>
<dbReference type="GeneID" id="70579263"/>
<proteinExistence type="predicted"/>
<sequence>MIIMDLKINNFFAFENFHINFSYPKKIVNSYLEDEFLEGYPNFRYQKINIIMGSNATGKTSLGKMILAIFNLINKKNIDLISPFISNKKKNAFFAMDFVEKKENKYYLYRMNAHFLGNDEDSYSIDNVKINVYSVEIKKRDNYELCSERLDLLTNNKSTENYITELEKIPKLSWGFAFPFDSFKSEYSVLDDDRYLKLLEYTLKVLDPAVKYVRRIENVKNAFIISFGDKDIILQDGKIVNESLLSSGTKEGIRIASIIDSLKVGKEAVYYCDEMFSHIHSDIEKGFFSLMIDLLGRNSQLFFTSHNTDLLDLPLPKHCFTFLKKEIYDDGQVISAINASKYLKKNTDSLRNAVDNDLFSVSPNLVLLDEIGNI</sequence>
<dbReference type="AlphaFoldDB" id="A0A7I8DZA6"/>
<dbReference type="RefSeq" id="WP_200765175.1">
    <property type="nucleotide sequence ID" value="NZ_AP024085.1"/>
</dbReference>
<dbReference type="InterPro" id="IPR003959">
    <property type="entry name" value="ATPase_AAA_core"/>
</dbReference>
<evidence type="ECO:0000259" key="1">
    <source>
        <dbReference type="Pfam" id="PF13304"/>
    </source>
</evidence>
<dbReference type="GO" id="GO:0016887">
    <property type="term" value="F:ATP hydrolysis activity"/>
    <property type="evidence" value="ECO:0007669"/>
    <property type="project" value="InterPro"/>
</dbReference>
<reference evidence="3" key="1">
    <citation type="submission" date="2020-09" db="EMBL/GenBank/DDBJ databases">
        <title>Complete genome sequencing of Faecalibacillus intestinalis strain 14EGH31.</title>
        <authorList>
            <person name="Sakamoto M."/>
            <person name="Murakami T."/>
            <person name="Mori H."/>
        </authorList>
    </citation>
    <scope>NUCLEOTIDE SEQUENCE [LARGE SCALE GENOMIC DNA]</scope>
    <source>
        <strain evidence="3">14EGH31</strain>
    </source>
</reference>
<dbReference type="GO" id="GO:0005524">
    <property type="term" value="F:ATP binding"/>
    <property type="evidence" value="ECO:0007669"/>
    <property type="project" value="InterPro"/>
</dbReference>
<evidence type="ECO:0000313" key="2">
    <source>
        <dbReference type="EMBL" id="BCL57113.1"/>
    </source>
</evidence>
<dbReference type="Pfam" id="PF13304">
    <property type="entry name" value="AAA_21"/>
    <property type="match status" value="1"/>
</dbReference>
<dbReference type="PANTHER" id="PTHR43581:SF4">
    <property type="entry name" value="ATP_GTP PHOSPHATASE"/>
    <property type="match status" value="1"/>
</dbReference>
<dbReference type="InterPro" id="IPR051396">
    <property type="entry name" value="Bact_Antivir_Def_Nuclease"/>
</dbReference>
<dbReference type="KEGG" id="fit:Fi14EGH31_08250"/>
<accession>A0A7I8DZA6</accession>
<dbReference type="SUPFAM" id="SSF52540">
    <property type="entry name" value="P-loop containing nucleoside triphosphate hydrolases"/>
    <property type="match status" value="1"/>
</dbReference>
<dbReference type="Gene3D" id="3.40.50.300">
    <property type="entry name" value="P-loop containing nucleotide triphosphate hydrolases"/>
    <property type="match status" value="1"/>
</dbReference>
<gene>
    <name evidence="2" type="ORF">Fi14EGH31_08250</name>
</gene>
<dbReference type="EMBL" id="AP024085">
    <property type="protein sequence ID" value="BCL57113.1"/>
    <property type="molecule type" value="Genomic_DNA"/>
</dbReference>
<evidence type="ECO:0000313" key="3">
    <source>
        <dbReference type="Proteomes" id="UP000593842"/>
    </source>
</evidence>